<name>A0A396BQ49_BACFG</name>
<dbReference type="Proteomes" id="UP000266644">
    <property type="component" value="Unassembled WGS sequence"/>
</dbReference>
<evidence type="ECO:0000313" key="3">
    <source>
        <dbReference type="EMBL" id="UVR55197.1"/>
    </source>
</evidence>
<accession>A0A396BQ49</accession>
<dbReference type="RefSeq" id="WP_065344485.1">
    <property type="nucleotide sequence ID" value="NZ_BAABYZ010000001.1"/>
</dbReference>
<proteinExistence type="predicted"/>
<reference evidence="2 4" key="1">
    <citation type="submission" date="2018-08" db="EMBL/GenBank/DDBJ databases">
        <title>A genome reference for cultivated species of the human gut microbiota.</title>
        <authorList>
            <person name="Zou Y."/>
            <person name="Xue W."/>
            <person name="Luo G."/>
        </authorList>
    </citation>
    <scope>NUCLEOTIDE SEQUENCE [LARGE SCALE GENOMIC DNA]</scope>
    <source>
        <strain evidence="2 4">AM18-6</strain>
    </source>
</reference>
<dbReference type="AlphaFoldDB" id="A0A396BQ49"/>
<sequence>MEKVVDRFVIYMKLVGLNDNKVTVAAGLSNGILGKAKNSTHDLSAQNISKLLLCYRDINARWLMTGEGEMLLPESNSIKVDDSLSQLLTMFKEKDAAYNLLLEQLRELERENIELKTKLEGASPLTKVI</sequence>
<reference evidence="3" key="2">
    <citation type="submission" date="2022-08" db="EMBL/GenBank/DDBJ databases">
        <title>Genome Sequencing of Bacteroides fragilis Group Isolates with Nanopore Technology.</title>
        <authorList>
            <person name="Tisza M.J."/>
            <person name="Smith D."/>
            <person name="Dekker J.P."/>
        </authorList>
    </citation>
    <scope>NUCLEOTIDE SEQUENCE</scope>
    <source>
        <strain evidence="3">BFG-70</strain>
    </source>
</reference>
<organism evidence="2 4">
    <name type="scientific">Bacteroides fragilis</name>
    <dbReference type="NCBI Taxonomy" id="817"/>
    <lineage>
        <taxon>Bacteria</taxon>
        <taxon>Pseudomonadati</taxon>
        <taxon>Bacteroidota</taxon>
        <taxon>Bacteroidia</taxon>
        <taxon>Bacteroidales</taxon>
        <taxon>Bacteroidaceae</taxon>
        <taxon>Bacteroides</taxon>
    </lineage>
</organism>
<dbReference type="EMBL" id="CP103216">
    <property type="protein sequence ID" value="UVR55197.1"/>
    <property type="molecule type" value="Genomic_DNA"/>
</dbReference>
<dbReference type="EMBL" id="QRJE01000055">
    <property type="protein sequence ID" value="RHH05431.1"/>
    <property type="molecule type" value="Genomic_DNA"/>
</dbReference>
<evidence type="ECO:0000256" key="1">
    <source>
        <dbReference type="SAM" id="Coils"/>
    </source>
</evidence>
<feature type="coiled-coil region" evidence="1">
    <location>
        <begin position="91"/>
        <end position="118"/>
    </location>
</feature>
<gene>
    <name evidence="2" type="ORF">DW228_23005</name>
    <name evidence="3" type="ORF">NXX45_15815</name>
</gene>
<dbReference type="Proteomes" id="UP001060330">
    <property type="component" value="Chromosome"/>
</dbReference>
<evidence type="ECO:0000313" key="2">
    <source>
        <dbReference type="EMBL" id="RHH05431.1"/>
    </source>
</evidence>
<evidence type="ECO:0000313" key="4">
    <source>
        <dbReference type="Proteomes" id="UP000266644"/>
    </source>
</evidence>
<protein>
    <submittedName>
        <fullName evidence="2">Uncharacterized protein</fullName>
    </submittedName>
</protein>
<keyword evidence="1" id="KW-0175">Coiled coil</keyword>